<sequence>MCKIKLVRSITNLTNFRGNNFHSTNHWGRPLQPIECGVTSTSLSWTSHSDASRLVSRPAPVFLSLQLFIHCPASLTRIPLEISLPYPWPGAPSYPTREIARDEIAPPSTSRREVLLSLLEQTYRLLSPLRYISRARTPHSPRFPSSFVFSSRQYRSAKA</sequence>
<accession>A0ABR4FKW1</accession>
<evidence type="ECO:0000313" key="2">
    <source>
        <dbReference type="Proteomes" id="UP001610563"/>
    </source>
</evidence>
<dbReference type="EMBL" id="JBFTWV010000205">
    <property type="protein sequence ID" value="KAL2783896.1"/>
    <property type="molecule type" value="Genomic_DNA"/>
</dbReference>
<protein>
    <submittedName>
        <fullName evidence="1">Uncharacterized protein</fullName>
    </submittedName>
</protein>
<gene>
    <name evidence="1" type="ORF">BJX66DRAFT_110267</name>
</gene>
<reference evidence="1 2" key="1">
    <citation type="submission" date="2024-07" db="EMBL/GenBank/DDBJ databases">
        <title>Section-level genome sequencing and comparative genomics of Aspergillus sections Usti and Cavernicolus.</title>
        <authorList>
            <consortium name="Lawrence Berkeley National Laboratory"/>
            <person name="Nybo J.L."/>
            <person name="Vesth T.C."/>
            <person name="Theobald S."/>
            <person name="Frisvad J.C."/>
            <person name="Larsen T.O."/>
            <person name="Kjaerboelling I."/>
            <person name="Rothschild-Mancinelli K."/>
            <person name="Lyhne E.K."/>
            <person name="Kogle M.E."/>
            <person name="Barry K."/>
            <person name="Clum A."/>
            <person name="Na H."/>
            <person name="Ledsgaard L."/>
            <person name="Lin J."/>
            <person name="Lipzen A."/>
            <person name="Kuo A."/>
            <person name="Riley R."/>
            <person name="Mondo S."/>
            <person name="Labutti K."/>
            <person name="Haridas S."/>
            <person name="Pangalinan J."/>
            <person name="Salamov A.A."/>
            <person name="Simmons B.A."/>
            <person name="Magnuson J.K."/>
            <person name="Chen J."/>
            <person name="Drula E."/>
            <person name="Henrissat B."/>
            <person name="Wiebenga A."/>
            <person name="Lubbers R.J."/>
            <person name="Gomes A.C."/>
            <person name="Makela M.R."/>
            <person name="Stajich J."/>
            <person name="Grigoriev I.V."/>
            <person name="Mortensen U.H."/>
            <person name="De Vries R.P."/>
            <person name="Baker S.E."/>
            <person name="Andersen M.R."/>
        </authorList>
    </citation>
    <scope>NUCLEOTIDE SEQUENCE [LARGE SCALE GENOMIC DNA]</scope>
    <source>
        <strain evidence="1 2">CBS 209.92</strain>
    </source>
</reference>
<proteinExistence type="predicted"/>
<organism evidence="1 2">
    <name type="scientific">Aspergillus keveii</name>
    <dbReference type="NCBI Taxonomy" id="714993"/>
    <lineage>
        <taxon>Eukaryota</taxon>
        <taxon>Fungi</taxon>
        <taxon>Dikarya</taxon>
        <taxon>Ascomycota</taxon>
        <taxon>Pezizomycotina</taxon>
        <taxon>Eurotiomycetes</taxon>
        <taxon>Eurotiomycetidae</taxon>
        <taxon>Eurotiales</taxon>
        <taxon>Aspergillaceae</taxon>
        <taxon>Aspergillus</taxon>
        <taxon>Aspergillus subgen. Nidulantes</taxon>
    </lineage>
</organism>
<name>A0ABR4FKW1_9EURO</name>
<comment type="caution">
    <text evidence="1">The sequence shown here is derived from an EMBL/GenBank/DDBJ whole genome shotgun (WGS) entry which is preliminary data.</text>
</comment>
<keyword evidence="2" id="KW-1185">Reference proteome</keyword>
<evidence type="ECO:0000313" key="1">
    <source>
        <dbReference type="EMBL" id="KAL2783896.1"/>
    </source>
</evidence>
<dbReference type="Proteomes" id="UP001610563">
    <property type="component" value="Unassembled WGS sequence"/>
</dbReference>